<dbReference type="Gene3D" id="1.20.930.70">
    <property type="match status" value="1"/>
</dbReference>
<dbReference type="InterPro" id="IPR013785">
    <property type="entry name" value="Aldolase_TIM"/>
</dbReference>
<dbReference type="EMBL" id="BJNB01000005">
    <property type="protein sequence ID" value="GEB97012.1"/>
    <property type="molecule type" value="Genomic_DNA"/>
</dbReference>
<dbReference type="Pfam" id="PF02801">
    <property type="entry name" value="Ketoacyl-synt_C"/>
    <property type="match status" value="1"/>
</dbReference>
<dbReference type="GeneID" id="82881031"/>
<comment type="similarity">
    <text evidence="1">Belongs to the enoyl-CoA hydratase/isomerase family.</text>
</comment>
<evidence type="ECO:0000313" key="11">
    <source>
        <dbReference type="Proteomes" id="UP000315353"/>
    </source>
</evidence>
<dbReference type="Gene3D" id="3.90.25.70">
    <property type="match status" value="1"/>
</dbReference>
<dbReference type="InterPro" id="IPR016035">
    <property type="entry name" value="Acyl_Trfase/lysoPLipase"/>
</dbReference>
<feature type="domain" description="Ketosynthase family 3 (KS3)" evidence="9">
    <location>
        <begin position="2449"/>
        <end position="2900"/>
    </location>
</feature>
<name>A0AB73B533_CORFL</name>
<dbReference type="Pfam" id="PF08354">
    <property type="entry name" value="Fas1-AflB-like_hel"/>
    <property type="match status" value="1"/>
</dbReference>
<dbReference type="InterPro" id="IPR047224">
    <property type="entry name" value="FAS_alpha_su_C"/>
</dbReference>
<keyword evidence="5" id="KW-0378">Hydrolase</keyword>
<dbReference type="InterPro" id="IPR036291">
    <property type="entry name" value="NAD(P)-bd_dom_sf"/>
</dbReference>
<feature type="compositionally biased region" description="Low complexity" evidence="8">
    <location>
        <begin position="1665"/>
        <end position="1691"/>
    </location>
</feature>
<dbReference type="Gene3D" id="3.40.50.720">
    <property type="entry name" value="NAD(P)-binding Rossmann-like Domain"/>
    <property type="match status" value="1"/>
</dbReference>
<dbReference type="InterPro" id="IPR014031">
    <property type="entry name" value="Ketoacyl_synth_C"/>
</dbReference>
<dbReference type="PANTHER" id="PTHR10982:SF21">
    <property type="entry name" value="FATTY ACID SYNTHASE SUBUNIT BETA"/>
    <property type="match status" value="1"/>
</dbReference>
<dbReference type="Gene3D" id="3.40.47.10">
    <property type="match status" value="1"/>
</dbReference>
<dbReference type="SUPFAM" id="SSF51412">
    <property type="entry name" value="Inosine monophosphate dehydrogenase (IMPDH)"/>
    <property type="match status" value="1"/>
</dbReference>
<dbReference type="InterPro" id="IPR016039">
    <property type="entry name" value="Thiolase-like"/>
</dbReference>
<evidence type="ECO:0000256" key="6">
    <source>
        <dbReference type="ARBA" id="ARBA00022857"/>
    </source>
</evidence>
<dbReference type="InterPro" id="IPR003965">
    <property type="entry name" value="Fatty_acid_synthase"/>
</dbReference>
<dbReference type="CDD" id="cd08950">
    <property type="entry name" value="KR_fFAS_SDR_c_like"/>
    <property type="match status" value="1"/>
</dbReference>
<dbReference type="PROSITE" id="PS00606">
    <property type="entry name" value="KS3_1"/>
    <property type="match status" value="1"/>
</dbReference>
<dbReference type="GO" id="GO:0004312">
    <property type="term" value="F:fatty acid synthase activity"/>
    <property type="evidence" value="ECO:0007669"/>
    <property type="project" value="InterPro"/>
</dbReference>
<dbReference type="GO" id="GO:0016787">
    <property type="term" value="F:hydrolase activity"/>
    <property type="evidence" value="ECO:0007669"/>
    <property type="project" value="UniProtKB-KW"/>
</dbReference>
<dbReference type="InterPro" id="IPR029069">
    <property type="entry name" value="HotDog_dom_sf"/>
</dbReference>
<reference evidence="10 11" key="1">
    <citation type="submission" date="2019-06" db="EMBL/GenBank/DDBJ databases">
        <title>Whole genome shotgun sequence of Corynebacterium flavescens NBRC 14136.</title>
        <authorList>
            <person name="Hosoyama A."/>
            <person name="Uohara A."/>
            <person name="Ohji S."/>
            <person name="Ichikawa N."/>
        </authorList>
    </citation>
    <scope>NUCLEOTIDE SEQUENCE [LARGE SCALE GENOMIC DNA]</scope>
    <source>
        <strain evidence="10 11">NBRC 14136</strain>
    </source>
</reference>
<keyword evidence="6" id="KW-0521">NADP</keyword>
<dbReference type="Pfam" id="PF22690">
    <property type="entry name" value="FAS_AT_central"/>
    <property type="match status" value="1"/>
</dbReference>
<dbReference type="Gene3D" id="3.40.366.10">
    <property type="entry name" value="Malonyl-Coenzyme A Acyl Carrier Protein, domain 2"/>
    <property type="match status" value="3"/>
</dbReference>
<evidence type="ECO:0000256" key="3">
    <source>
        <dbReference type="ARBA" id="ARBA00022553"/>
    </source>
</evidence>
<dbReference type="Pfam" id="PF00698">
    <property type="entry name" value="Acyl_transf_1"/>
    <property type="match status" value="1"/>
</dbReference>
<dbReference type="Gene3D" id="3.10.129.10">
    <property type="entry name" value="Hotdog Thioesterase"/>
    <property type="match status" value="1"/>
</dbReference>
<sequence>MRTGNTDFITPATPSERLIERLDREPFALSFSGQGYAWLPGLRETLAGGVGAQMARHLEDAQQILEPVAADIAAQFPHGFEPLRWAEAAEDPSFELTDAAISTPGILTAQVALLESLRAQGLDPAAAVASLGHSQGALATYVAQGEAGAGEVIALAQLIGAAITRTARIHGLVRTAAGAPMAAVSGATRQQLEEAGATIGLCNGRDSFVIVGTPEDNAAVRRGLERLAAADAKAIEAKLRGGKAFAPRFSDLDVQAAYHHPAMAEAVALVEDWAQRAGLGAELSARGARAVLTDVVDWPEAVTTAVDEGARWILECGPTAGVEPLTRKIVAGRGVGTLVVSTAQGQAALFDAGRSPQLPADWSQLRPRLHNGRVYSKFTDLTGYSPVMLPGMTPSTVDPEIVAAAANAGFWAELAGGGQTTSAMLDENLARLEELLEPGVNAQFNAMYLSASQWRRQVEGQRAIPKARANGAHISGIIVSAGIPPFDEAVALLEQLRAENFPWIAFKPGTVKQIDQVLRIAVAVDFDIIMQIEGGHAGGHHSWEDLDELLIEAYAKIRSQDNVVLAVGGGIGTPDVGAAYLTGTWAQKYGLAPMPVDAIMIGTAAMATLESTASESVKQALVDAQPVTENHGWAGAGSARGGIASGRSQLGADIHEIDNSFARAGRLLDEVAGDAEAVAARREEIIAAIAKTAKPYFGDVAEMTYEQWLGRYLELSYRGHWVDVSWAQRFERMVERAEARLSPQDHGEFAARIAVDGERPYKAVRALVAEYGDAPLHVGDVTWFLKLLEEKGKPANFVPVINSEVRRWWRQDSLWQAHDERYAADEVCIIPGTTAVAGITRANEPVAHLLARFEAATAERLEAETPDAAAAARAELIEMCEAASIDWAGRAQVNPVRLVMPRIEVSGTGKDLRAQCPETGASLERDAEGGYVLRAPLRGAIAGASLRIRLEAPQIPGASPTVSAQDARQAMRELAQIAAGGQLPQVVDGTAQWNAQLSVADCADYENVTAGYGKLSGLAPDVLVGKAWPAVFAVIAHAQTEQGADVVEGLLNLVHLEHSAQLHADLPREAQLEISARGTSVLDTTVGRVVEVKVEISTAGTLLATLRERFAIQGRRGTQELAPAPAKESVTDKPRSFRTEVNVVAPESMQPFAAVTGDRNPIHVSAAAAALAGLPHGVIVHGMWTSALAQLAAGFDGASVAEWEATMLAPVLPGAQVDFVVERSGVDNRAGLGEVRTVTASVGDVPVLQAQAIMRDKITAYGFPGQGIQSQGMGMDSFASSPAARSVWERADSHTRSRLGFSILEVVRANPASVTVAGEEFSHPDGALFLTQFTQMAMATLGCAQIAEMQEAGVLDSGAYFAGHSVGEYNALAAYAQVLSLEAVLEIVYARGLTMHRLVERDEHGNSNYGLAALRPNKIGISAEEVFDYVSEIAGRSGEFLEIVNYNIAGVQYAVAGTRAGLAALREDAESRAPGKRAFIQIPGIDVPFHSSRLLDGVPAFREHLDSLIPTEIDLEILLGHYIPNLVARPFGLDSEFVESIDQVVDSAAIKEILADFPAAAQDSNKLGRTLLIELLAWQFASPVRWIETQDLFLCSPDETAGAGTPGLGVERFIEIGVGSAPTLANMLGQTLRLPQYAGHPIEVLNVERDRPTVFAEDAVERPEPAASATEAAEVTEATSAGATSADAAATPAAPAAPALAAAPTAPTGGETPADKALSVADAVEMLVAIWTKVRPDQIGPTDTIELLVEGVSSRRNQLLLDLGVEFGLGAIDGAADAPLGDLQQTVTGMAKGYRAFGPVLADQVADSLRRLTGPAGKKPSYIAERVTGTWGLGEGWVDRVTAELVLGTREGASLRGGELATLGTAAPHVKELDALIDAAVQAAGARSQVSIAMPSTGAGAGGVVDSAALDEFSSQLTDSLAETARTLLKRLGIKAPTTEFSTEPDGLADLVSRELGSDWPRQVAPAFDANKAVLLDDRWASAREDLTRLKLGELSELDVFGAGEEVAQMAEYLGLDEQASDARQDPAQLPYSSDVAVVTGGSPHSIAAAVIAQLLSEGATVVATTSRLDHARLEFYKELYRSHACGNAALWVVPANLSSFSDVDALIEWVGNEQTATVGGKSKLLKPALVPTLLFPFAAPRVQGTLADAGAQAEAQMRLLLWSVEKLIAGLSQIGADTHVGQRLHVVLPGSPNRGRFGGDGAYGESKAALDALVTRWHAEPVWGERTSLVHAHIGWVRGTGLMGGNDPMVELVEAKGVSTYSPAEIAVQLVDSGAQHSVRKSAAQAPITLDFTGGLGEADINLPELAREAAARSGETAPASEAPRSVCALPSIRRHIEWTSPDFSGVTQNLDDMVVIVGAGELGPVGSSRTRYEVELSGDLSAAGVIELAWSTGLIAWDGGWTVTETGEEISEEDIYERFHDEVIAGVGVRRYHDDFGPKRPMVDNLAPELTTIYLERDMTFAVSDEAAAKSFVEDVEGASAYFDGEEWQVTRPAGSAVRVPRRVAMSRFVGGQIPKGFDPAVYGIPADMIDNLDRVALWNLVCTVDAFLAAGFSPAELLSEVHPSRVSSTQGTGMGGMQSLRSLYVDKLLAEPRPNDILQESLPNVVAAHVMQSYVGGYGQMIHPIAACATAAVSVEEGFDKLRLRKADFVVAGGIDDLSIEGITGFGDMAATADSQELEDKGIDHKFFSRANDRRRAGFIESEGGGTILLARGSLALKLGLPVLGVVAFAESFGDGAHTSIPAPGLGALSSARGGKDSRLALALREVGVSADEVSIVSKHDTSTNANDPNESDLHERIAGAIGRSAGNPFYVISQKSLTGHTKGGAAMFQMMGLTQVLREGIIPPNRALDCVDPVLRKHSHLTWLRRPLNLRSAAPKAGLVTSLGFGHVSALVAIVHPGAFLQAVRAAHGEEAAQAWEDSAQQREDAGLRRLDDAMHGGAALYQRPVDRNLGGTGDAVKEREAAILLDGTARLKDGVLTPGAEL</sequence>
<proteinExistence type="inferred from homology"/>
<evidence type="ECO:0000259" key="9">
    <source>
        <dbReference type="PROSITE" id="PS52004"/>
    </source>
</evidence>
<keyword evidence="3" id="KW-0597">Phosphoprotein</keyword>
<dbReference type="GO" id="GO:0005835">
    <property type="term" value="C:fatty acid synthase complex"/>
    <property type="evidence" value="ECO:0007669"/>
    <property type="project" value="InterPro"/>
</dbReference>
<dbReference type="PANTHER" id="PTHR10982">
    <property type="entry name" value="MALONYL COA-ACYL CARRIER PROTEIN TRANSACYLASE"/>
    <property type="match status" value="1"/>
</dbReference>
<dbReference type="SUPFAM" id="SSF53901">
    <property type="entry name" value="Thiolase-like"/>
    <property type="match status" value="2"/>
</dbReference>
<gene>
    <name evidence="10" type="ORF">CFL01nite_05070</name>
</gene>
<dbReference type="SUPFAM" id="SSF54637">
    <property type="entry name" value="Thioesterase/thiol ester dehydrase-isomerase"/>
    <property type="match status" value="1"/>
</dbReference>
<dbReference type="InterPro" id="IPR002539">
    <property type="entry name" value="MaoC-like_dom"/>
</dbReference>
<dbReference type="Proteomes" id="UP000315353">
    <property type="component" value="Unassembled WGS sequence"/>
</dbReference>
<organism evidence="10 11">
    <name type="scientific">Corynebacterium flavescens</name>
    <dbReference type="NCBI Taxonomy" id="28028"/>
    <lineage>
        <taxon>Bacteria</taxon>
        <taxon>Bacillati</taxon>
        <taxon>Actinomycetota</taxon>
        <taxon>Actinomycetes</taxon>
        <taxon>Mycobacteriales</taxon>
        <taxon>Corynebacteriaceae</taxon>
        <taxon>Corynebacterium</taxon>
    </lineage>
</organism>
<dbReference type="GO" id="GO:0004315">
    <property type="term" value="F:3-oxoacyl-[acyl-carrier-protein] synthase activity"/>
    <property type="evidence" value="ECO:0007669"/>
    <property type="project" value="InterPro"/>
</dbReference>
<dbReference type="RefSeq" id="WP_232315918.1">
    <property type="nucleotide sequence ID" value="NZ_BJNB01000005.1"/>
</dbReference>
<dbReference type="InterPro" id="IPR018201">
    <property type="entry name" value="Ketoacyl_synth_AS"/>
</dbReference>
<protein>
    <submittedName>
        <fullName evidence="10">3-oxoacyl-ACP synthase</fullName>
    </submittedName>
</protein>
<dbReference type="InterPro" id="IPR020841">
    <property type="entry name" value="PKS_Beta-ketoAc_synthase_dom"/>
</dbReference>
<evidence type="ECO:0000256" key="2">
    <source>
        <dbReference type="ARBA" id="ARBA00022450"/>
    </source>
</evidence>
<dbReference type="Pfam" id="PF18094">
    <property type="entry name" value="DNA_pol_B_N"/>
    <property type="match status" value="1"/>
</dbReference>
<dbReference type="Pfam" id="PF00109">
    <property type="entry name" value="ketoacyl-synt"/>
    <property type="match status" value="1"/>
</dbReference>
<dbReference type="InterPro" id="IPR014030">
    <property type="entry name" value="Ketoacyl_synth_N"/>
</dbReference>
<keyword evidence="4" id="KW-0808">Transferase</keyword>
<dbReference type="GO" id="GO:0004318">
    <property type="term" value="F:enoyl-[acyl-carrier-protein] reductase (NADH) activity"/>
    <property type="evidence" value="ECO:0007669"/>
    <property type="project" value="InterPro"/>
</dbReference>
<dbReference type="SUPFAM" id="SSF52151">
    <property type="entry name" value="FabD/lysophospholipase-like"/>
    <property type="match status" value="2"/>
</dbReference>
<dbReference type="CDD" id="cd00828">
    <property type="entry name" value="elong_cond_enzymes"/>
    <property type="match status" value="1"/>
</dbReference>
<dbReference type="InterPro" id="IPR014043">
    <property type="entry name" value="Acyl_transferase_dom"/>
</dbReference>
<dbReference type="SMART" id="SM00827">
    <property type="entry name" value="PKS_AT"/>
    <property type="match status" value="1"/>
</dbReference>
<evidence type="ECO:0000256" key="1">
    <source>
        <dbReference type="ARBA" id="ARBA00005254"/>
    </source>
</evidence>
<dbReference type="InterPro" id="IPR013565">
    <property type="entry name" value="Fas1/AflB-like_central"/>
</dbReference>
<dbReference type="PROSITE" id="PS52004">
    <property type="entry name" value="KS3_2"/>
    <property type="match status" value="1"/>
</dbReference>
<dbReference type="InterPro" id="IPR050830">
    <property type="entry name" value="Fungal_FAS"/>
</dbReference>
<evidence type="ECO:0000256" key="4">
    <source>
        <dbReference type="ARBA" id="ARBA00022679"/>
    </source>
</evidence>
<comment type="caution">
    <text evidence="10">The sequence shown here is derived from an EMBL/GenBank/DDBJ whole genome shotgun (WGS) entry which is preliminary data.</text>
</comment>
<keyword evidence="2" id="KW-0596">Phosphopantetheine</keyword>
<accession>A0AB73B533</accession>
<evidence type="ECO:0000256" key="8">
    <source>
        <dbReference type="SAM" id="MobiDB-lite"/>
    </source>
</evidence>
<dbReference type="GO" id="GO:0006633">
    <property type="term" value="P:fatty acid biosynthetic process"/>
    <property type="evidence" value="ECO:0007669"/>
    <property type="project" value="InterPro"/>
</dbReference>
<dbReference type="SUPFAM" id="SSF51735">
    <property type="entry name" value="NAD(P)-binding Rossmann-fold domains"/>
    <property type="match status" value="1"/>
</dbReference>
<evidence type="ECO:0000256" key="5">
    <source>
        <dbReference type="ARBA" id="ARBA00022801"/>
    </source>
</evidence>
<dbReference type="Pfam" id="PF01575">
    <property type="entry name" value="MaoC_dehydratas"/>
    <property type="match status" value="1"/>
</dbReference>
<evidence type="ECO:0000313" key="10">
    <source>
        <dbReference type="EMBL" id="GEB97012.1"/>
    </source>
</evidence>
<dbReference type="Gene3D" id="3.20.20.70">
    <property type="entry name" value="Aldolase class I"/>
    <property type="match status" value="1"/>
</dbReference>
<dbReference type="InterPro" id="IPR055118">
    <property type="entry name" value="FAS-like_AT_central"/>
</dbReference>
<dbReference type="FunFam" id="3.40.366.10:FF:000009">
    <property type="entry name" value="Fatty acid synthase Fas"/>
    <property type="match status" value="1"/>
</dbReference>
<dbReference type="InterPro" id="IPR001227">
    <property type="entry name" value="Ac_transferase_dom_sf"/>
</dbReference>
<dbReference type="Gene3D" id="3.30.70.2430">
    <property type="match status" value="1"/>
</dbReference>
<evidence type="ECO:0000256" key="7">
    <source>
        <dbReference type="ARBA" id="ARBA00023002"/>
    </source>
</evidence>
<dbReference type="PRINTS" id="PR01483">
    <property type="entry name" value="FASYNTHASE"/>
</dbReference>
<keyword evidence="7" id="KW-0560">Oxidoreductase</keyword>
<feature type="region of interest" description="Disordered" evidence="8">
    <location>
        <begin position="1658"/>
        <end position="1691"/>
    </location>
</feature>